<dbReference type="AlphaFoldDB" id="A0A2S9XUP0"/>
<dbReference type="RefSeq" id="WP_106393001.1">
    <property type="nucleotide sequence ID" value="NZ_PVNK01000165.1"/>
</dbReference>
<proteinExistence type="predicted"/>
<dbReference type="InterPro" id="IPR000073">
    <property type="entry name" value="AB_hydrolase_1"/>
</dbReference>
<keyword evidence="4" id="KW-1185">Reference proteome</keyword>
<keyword evidence="3" id="KW-0378">Hydrolase</keyword>
<dbReference type="SUPFAM" id="SSF53474">
    <property type="entry name" value="alpha/beta-Hydrolases"/>
    <property type="match status" value="1"/>
</dbReference>
<dbReference type="PRINTS" id="PR00412">
    <property type="entry name" value="EPOXHYDRLASE"/>
</dbReference>
<dbReference type="InterPro" id="IPR000639">
    <property type="entry name" value="Epox_hydrolase-like"/>
</dbReference>
<dbReference type="GO" id="GO:0102296">
    <property type="term" value="F:4,5-9,10-diseco-3-hydroxy-5,9,17-trioxoandrosta-1(10),2-diene-4-oate hydrolase activity"/>
    <property type="evidence" value="ECO:0007669"/>
    <property type="project" value="UniProtKB-EC"/>
</dbReference>
<dbReference type="PRINTS" id="PR00111">
    <property type="entry name" value="ABHYDROLASE"/>
</dbReference>
<dbReference type="PANTHER" id="PTHR43798:SF33">
    <property type="entry name" value="HYDROLASE, PUTATIVE (AFU_ORTHOLOGUE AFUA_2G14860)-RELATED"/>
    <property type="match status" value="1"/>
</dbReference>
<comment type="caution">
    <text evidence="3">The sequence shown here is derived from an EMBL/GenBank/DDBJ whole genome shotgun (WGS) entry which is preliminary data.</text>
</comment>
<sequence>MKYRLATALLLVGCSSAPQPASAPGPVEPAAELAASESEAHRFDARLSLYDYPFEVKTYAFEGQSQKLEMAYMDVAPAEANGKTVLLLHGKNFSAAYWVDTINALTAEGYRVIAPDQIGFGKSSKPEHYQFTFHALATNTLNLLDELGVADVSVVGHSMGGMLATRIALMYPERTRQLVLVNPIGLEDWKLKVPYTPVETWYENELDKTPEKVRAYMKASYFDGNWKPEYDRLAEIQTGWTEGPEYERIAWVSALTYDMIFTQPVVYEFGNVAAPTLLIIGDRDRTALGKNLVSEELAATMGLYGELGKRTQAAIPNSELVELAGIGHIPQAEAWPEYIAALTEFLAE</sequence>
<dbReference type="GO" id="GO:0047372">
    <property type="term" value="F:monoacylglycerol lipase activity"/>
    <property type="evidence" value="ECO:0007669"/>
    <property type="project" value="TreeGrafter"/>
</dbReference>
<dbReference type="OrthoDB" id="9785408at2"/>
<dbReference type="GO" id="GO:0046464">
    <property type="term" value="P:acylglycerol catabolic process"/>
    <property type="evidence" value="ECO:0007669"/>
    <property type="project" value="TreeGrafter"/>
</dbReference>
<gene>
    <name evidence="3" type="primary">hsaD</name>
    <name evidence="3" type="ORF">ENSA5_36640</name>
</gene>
<accession>A0A2S9XUP0</accession>
<organism evidence="3 4">
    <name type="scientific">Enhygromyxa salina</name>
    <dbReference type="NCBI Taxonomy" id="215803"/>
    <lineage>
        <taxon>Bacteria</taxon>
        <taxon>Pseudomonadati</taxon>
        <taxon>Myxococcota</taxon>
        <taxon>Polyangia</taxon>
        <taxon>Nannocystales</taxon>
        <taxon>Nannocystaceae</taxon>
        <taxon>Enhygromyxa</taxon>
    </lineage>
</organism>
<dbReference type="EC" id="3.7.1.17" evidence="3"/>
<dbReference type="Pfam" id="PF00561">
    <property type="entry name" value="Abhydrolase_1"/>
    <property type="match status" value="1"/>
</dbReference>
<protein>
    <submittedName>
        <fullName evidence="3">4,5:9,10-diseco-3-hydroxy-5,9, 17-trioxoandrosta-1(10),2-diene-4-oate hydrolase</fullName>
        <ecNumber evidence="3">3.7.1.17</ecNumber>
    </submittedName>
</protein>
<feature type="signal peptide" evidence="1">
    <location>
        <begin position="1"/>
        <end position="23"/>
    </location>
</feature>
<dbReference type="Gene3D" id="3.40.50.1820">
    <property type="entry name" value="alpha/beta hydrolase"/>
    <property type="match status" value="1"/>
</dbReference>
<dbReference type="PANTHER" id="PTHR43798">
    <property type="entry name" value="MONOACYLGLYCEROL LIPASE"/>
    <property type="match status" value="1"/>
</dbReference>
<feature type="domain" description="AB hydrolase-1" evidence="2">
    <location>
        <begin position="84"/>
        <end position="204"/>
    </location>
</feature>
<evidence type="ECO:0000256" key="1">
    <source>
        <dbReference type="SAM" id="SignalP"/>
    </source>
</evidence>
<dbReference type="InterPro" id="IPR050266">
    <property type="entry name" value="AB_hydrolase_sf"/>
</dbReference>
<evidence type="ECO:0000259" key="2">
    <source>
        <dbReference type="Pfam" id="PF00561"/>
    </source>
</evidence>
<reference evidence="3 4" key="1">
    <citation type="submission" date="2018-03" db="EMBL/GenBank/DDBJ databases">
        <title>Draft Genome Sequences of the Obligatory Marine Myxobacteria Enhygromyxa salina SWB005.</title>
        <authorList>
            <person name="Poehlein A."/>
            <person name="Moghaddam J.A."/>
            <person name="Harms H."/>
            <person name="Alanjari M."/>
            <person name="Koenig G.M."/>
            <person name="Daniel R."/>
            <person name="Schaeberle T.F."/>
        </authorList>
    </citation>
    <scope>NUCLEOTIDE SEQUENCE [LARGE SCALE GENOMIC DNA]</scope>
    <source>
        <strain evidence="3 4">SWB005</strain>
    </source>
</reference>
<dbReference type="EMBL" id="PVNK01000165">
    <property type="protein sequence ID" value="PRP96588.1"/>
    <property type="molecule type" value="Genomic_DNA"/>
</dbReference>
<dbReference type="Proteomes" id="UP000237968">
    <property type="component" value="Unassembled WGS sequence"/>
</dbReference>
<feature type="chain" id="PRO_5015766028" evidence="1">
    <location>
        <begin position="24"/>
        <end position="348"/>
    </location>
</feature>
<keyword evidence="1" id="KW-0732">Signal</keyword>
<dbReference type="GO" id="GO:0016020">
    <property type="term" value="C:membrane"/>
    <property type="evidence" value="ECO:0007669"/>
    <property type="project" value="TreeGrafter"/>
</dbReference>
<name>A0A2S9XUP0_9BACT</name>
<evidence type="ECO:0000313" key="4">
    <source>
        <dbReference type="Proteomes" id="UP000237968"/>
    </source>
</evidence>
<dbReference type="InterPro" id="IPR029058">
    <property type="entry name" value="AB_hydrolase_fold"/>
</dbReference>
<evidence type="ECO:0000313" key="3">
    <source>
        <dbReference type="EMBL" id="PRP96588.1"/>
    </source>
</evidence>